<sequence length="156" mass="16983">MMPRYSYFASVALCLLIGVTSVQAFGVAPSTTSIAARQTAAPSSSLFAEADKNGSQQPELIARRIILKGDVNGGYYRACVLNEAGKFRRLLGTMTPPDDTDTAEILVEGKRKMVEGFIRWCERGNVGLSQTATVEGIIEEEVTGLYDGFYCKTKQE</sequence>
<evidence type="ECO:0000259" key="4">
    <source>
        <dbReference type="PROSITE" id="PS51160"/>
    </source>
</evidence>
<feature type="domain" description="Acylphosphatase-like" evidence="4">
    <location>
        <begin position="62"/>
        <end position="153"/>
    </location>
</feature>
<organism evidence="5">
    <name type="scientific">Craspedostauros australis</name>
    <dbReference type="NCBI Taxonomy" id="1486917"/>
    <lineage>
        <taxon>Eukaryota</taxon>
        <taxon>Sar</taxon>
        <taxon>Stramenopiles</taxon>
        <taxon>Ochrophyta</taxon>
        <taxon>Bacillariophyta</taxon>
        <taxon>Bacillariophyceae</taxon>
        <taxon>Bacillariophycidae</taxon>
        <taxon>Naviculales</taxon>
        <taxon>Naviculaceae</taxon>
        <taxon>Craspedostauros</taxon>
    </lineage>
</organism>
<evidence type="ECO:0000256" key="1">
    <source>
        <dbReference type="PROSITE-ProRule" id="PRU00520"/>
    </source>
</evidence>
<feature type="chain" id="PRO_5030867423" description="Acylphosphatase-like domain-containing protein" evidence="3">
    <location>
        <begin position="25"/>
        <end position="156"/>
    </location>
</feature>
<accession>A0A7R9ZP10</accession>
<dbReference type="AlphaFoldDB" id="A0A7R9ZP10"/>
<dbReference type="SUPFAM" id="SSF54975">
    <property type="entry name" value="Acylphosphatase/BLUF domain-like"/>
    <property type="match status" value="1"/>
</dbReference>
<protein>
    <recommendedName>
        <fullName evidence="4">Acylphosphatase-like domain-containing protein</fullName>
    </recommendedName>
</protein>
<evidence type="ECO:0000256" key="3">
    <source>
        <dbReference type="SAM" id="SignalP"/>
    </source>
</evidence>
<reference evidence="5" key="1">
    <citation type="submission" date="2021-01" db="EMBL/GenBank/DDBJ databases">
        <authorList>
            <person name="Corre E."/>
            <person name="Pelletier E."/>
            <person name="Niang G."/>
            <person name="Scheremetjew M."/>
            <person name="Finn R."/>
            <person name="Kale V."/>
            <person name="Holt S."/>
            <person name="Cochrane G."/>
            <person name="Meng A."/>
            <person name="Brown T."/>
            <person name="Cohen L."/>
        </authorList>
    </citation>
    <scope>NUCLEOTIDE SEQUENCE</scope>
    <source>
        <strain evidence="5">CCMP3328</strain>
    </source>
</reference>
<dbReference type="InterPro" id="IPR001792">
    <property type="entry name" value="Acylphosphatase-like_dom"/>
</dbReference>
<gene>
    <name evidence="5" type="ORF">CAUS1442_LOCUS7774</name>
</gene>
<feature type="signal peptide" evidence="3">
    <location>
        <begin position="1"/>
        <end position="24"/>
    </location>
</feature>
<dbReference type="Gene3D" id="3.30.70.100">
    <property type="match status" value="1"/>
</dbReference>
<name>A0A7R9ZP10_9STRA</name>
<comment type="caution">
    <text evidence="1">Lacks conserved residue(s) required for the propagation of feature annotation.</text>
</comment>
<keyword evidence="3" id="KW-0732">Signal</keyword>
<comment type="similarity">
    <text evidence="2">Belongs to the acylphosphatase family.</text>
</comment>
<dbReference type="InterPro" id="IPR036046">
    <property type="entry name" value="Acylphosphatase-like_dom_sf"/>
</dbReference>
<dbReference type="Pfam" id="PF00708">
    <property type="entry name" value="Acylphosphatase"/>
    <property type="match status" value="1"/>
</dbReference>
<dbReference type="EMBL" id="HBEF01012344">
    <property type="protein sequence ID" value="CAD8335669.1"/>
    <property type="molecule type" value="Transcribed_RNA"/>
</dbReference>
<dbReference type="PROSITE" id="PS51160">
    <property type="entry name" value="ACYLPHOSPHATASE_3"/>
    <property type="match status" value="1"/>
</dbReference>
<evidence type="ECO:0000313" key="5">
    <source>
        <dbReference type="EMBL" id="CAD8335669.1"/>
    </source>
</evidence>
<proteinExistence type="inferred from homology"/>
<evidence type="ECO:0000256" key="2">
    <source>
        <dbReference type="RuleBase" id="RU004168"/>
    </source>
</evidence>